<dbReference type="EMBL" id="LYOS01000006">
    <property type="protein sequence ID" value="OFV67198.1"/>
    <property type="molecule type" value="Genomic_DNA"/>
</dbReference>
<reference evidence="2" key="1">
    <citation type="submission" date="2016-05" db="EMBL/GenBank/DDBJ databases">
        <title>Microbial consortia oxidize butane by reversing methanogenesis.</title>
        <authorList>
            <person name="Laso-Perez R."/>
            <person name="Richter M."/>
            <person name="Wegener G."/>
            <person name="Musat F."/>
        </authorList>
    </citation>
    <scope>NUCLEOTIDE SEQUENCE [LARGE SCALE GENOMIC DNA]</scope>
    <source>
        <strain evidence="2">BOX2</strain>
    </source>
</reference>
<evidence type="ECO:0000313" key="3">
    <source>
        <dbReference type="Proteomes" id="UP000186940"/>
    </source>
</evidence>
<protein>
    <submittedName>
        <fullName evidence="2">F420H2-quinone oxidoreductase, subunit J</fullName>
    </submittedName>
</protein>
<accession>A0A1F2P7J2</accession>
<dbReference type="Proteomes" id="UP000186940">
    <property type="component" value="Unassembled WGS sequence"/>
</dbReference>
<keyword evidence="1" id="KW-1133">Transmembrane helix</keyword>
<feature type="transmembrane region" description="Helical" evidence="1">
    <location>
        <begin position="131"/>
        <end position="150"/>
    </location>
</feature>
<evidence type="ECO:0000256" key="1">
    <source>
        <dbReference type="SAM" id="Phobius"/>
    </source>
</evidence>
<comment type="caution">
    <text evidence="2">The sequence shown here is derived from an EMBL/GenBank/DDBJ whole genome shotgun (WGS) entry which is preliminary data.</text>
</comment>
<organism evidence="2 3">
    <name type="scientific">Candidatus Syntropharchaeum caldarium</name>
    <dbReference type="NCBI Taxonomy" id="1838285"/>
    <lineage>
        <taxon>Archaea</taxon>
        <taxon>Methanobacteriati</taxon>
        <taxon>Methanobacteriota</taxon>
        <taxon>Stenosarchaea group</taxon>
        <taxon>Methanomicrobia</taxon>
        <taxon>Methanosarcinales</taxon>
        <taxon>ANME-2 cluster</taxon>
        <taxon>Candidatus Syntropharchaeum</taxon>
    </lineage>
</organism>
<dbReference type="Gene3D" id="1.20.120.1200">
    <property type="entry name" value="NADH-ubiquinone/plastoquinone oxidoreductase chain 6, subunit NuoJ"/>
    <property type="match status" value="1"/>
</dbReference>
<name>A0A1F2P7J2_9EURY</name>
<keyword evidence="3" id="KW-1185">Reference proteome</keyword>
<dbReference type="AlphaFoldDB" id="A0A1F2P7J2"/>
<feature type="transmembrane region" description="Helical" evidence="1">
    <location>
        <begin position="89"/>
        <end position="111"/>
    </location>
</feature>
<dbReference type="PATRIC" id="fig|1838285.3.peg.1666"/>
<proteinExistence type="predicted"/>
<keyword evidence="1" id="KW-0812">Transmembrane</keyword>
<dbReference type="STRING" id="1838285.SCAL_001639"/>
<feature type="transmembrane region" description="Helical" evidence="1">
    <location>
        <begin position="57"/>
        <end position="77"/>
    </location>
</feature>
<feature type="transmembrane region" description="Helical" evidence="1">
    <location>
        <begin position="6"/>
        <end position="25"/>
    </location>
</feature>
<dbReference type="InterPro" id="IPR042106">
    <property type="entry name" value="Nuo/plastoQ_OxRdtase_6_NuoJ"/>
</dbReference>
<evidence type="ECO:0000313" key="2">
    <source>
        <dbReference type="EMBL" id="OFV67198.1"/>
    </source>
</evidence>
<gene>
    <name evidence="2" type="ORF">SCAL_001639</name>
</gene>
<feature type="transmembrane region" description="Helical" evidence="1">
    <location>
        <begin position="32"/>
        <end position="51"/>
    </location>
</feature>
<keyword evidence="1" id="KW-0472">Membrane</keyword>
<sequence>MIVETLSLGILAVITILFATGVLLVRDNFFAAMYMSATLIMVATTCALLGIEPAFVLIVFIFVGAIGVVTVALASTYREHSENGNSLKMWLIPAIVTAGVIAISVYTTLGRVPVGRTIAFELASFLSNPEYILLIISLTALGILLMLSVLKMIGGADECH</sequence>